<name>A0A8J3GIM8_9HYPH</name>
<sequence>MSATQNKASRAHPVEVVVAAISAMLLVALIVYLTYRGFQGEGGIAELTATVERVDQRPAGYIAQIRVDNAGEKTAATVTIEGTAGGQTGQIEFDYVPAGSTRHGSMHFREDPVNLELNIMGYSEP</sequence>
<evidence type="ECO:0000313" key="3">
    <source>
        <dbReference type="Proteomes" id="UP000641137"/>
    </source>
</evidence>
<evidence type="ECO:0000256" key="1">
    <source>
        <dbReference type="SAM" id="Phobius"/>
    </source>
</evidence>
<reference evidence="2" key="2">
    <citation type="submission" date="2020-09" db="EMBL/GenBank/DDBJ databases">
        <authorList>
            <person name="Sun Q."/>
            <person name="Kim S."/>
        </authorList>
    </citation>
    <scope>NUCLEOTIDE SEQUENCE</scope>
    <source>
        <strain evidence="2">KCTC 42097</strain>
    </source>
</reference>
<accession>A0A8J3GIM8</accession>
<keyword evidence="3" id="KW-1185">Reference proteome</keyword>
<comment type="caution">
    <text evidence="2">The sequence shown here is derived from an EMBL/GenBank/DDBJ whole genome shotgun (WGS) entry which is preliminary data.</text>
</comment>
<dbReference type="RefSeq" id="WP_189489980.1">
    <property type="nucleotide sequence ID" value="NZ_BMZO01000006.1"/>
</dbReference>
<reference evidence="2" key="1">
    <citation type="journal article" date="2014" name="Int. J. Syst. Evol. Microbiol.">
        <title>Complete genome sequence of Corynebacterium casei LMG S-19264T (=DSM 44701T), isolated from a smear-ripened cheese.</title>
        <authorList>
            <consortium name="US DOE Joint Genome Institute (JGI-PGF)"/>
            <person name="Walter F."/>
            <person name="Albersmeier A."/>
            <person name="Kalinowski J."/>
            <person name="Ruckert C."/>
        </authorList>
    </citation>
    <scope>NUCLEOTIDE SEQUENCE</scope>
    <source>
        <strain evidence="2">KCTC 42097</strain>
    </source>
</reference>
<feature type="transmembrane region" description="Helical" evidence="1">
    <location>
        <begin position="16"/>
        <end position="35"/>
    </location>
</feature>
<proteinExistence type="predicted"/>
<organism evidence="2 3">
    <name type="scientific">Limoniibacter endophyticus</name>
    <dbReference type="NCBI Taxonomy" id="1565040"/>
    <lineage>
        <taxon>Bacteria</taxon>
        <taxon>Pseudomonadati</taxon>
        <taxon>Pseudomonadota</taxon>
        <taxon>Alphaproteobacteria</taxon>
        <taxon>Hyphomicrobiales</taxon>
        <taxon>Bartonellaceae</taxon>
        <taxon>Limoniibacter</taxon>
    </lineage>
</organism>
<protein>
    <recommendedName>
        <fullName evidence="4">TIGR02588 family protein</fullName>
    </recommendedName>
</protein>
<dbReference type="Proteomes" id="UP000641137">
    <property type="component" value="Unassembled WGS sequence"/>
</dbReference>
<gene>
    <name evidence="2" type="ORF">GCM10010136_21300</name>
</gene>
<dbReference type="AlphaFoldDB" id="A0A8J3GIM8"/>
<evidence type="ECO:0000313" key="2">
    <source>
        <dbReference type="EMBL" id="GHC73119.1"/>
    </source>
</evidence>
<keyword evidence="1" id="KW-1133">Transmembrane helix</keyword>
<evidence type="ECO:0008006" key="4">
    <source>
        <dbReference type="Google" id="ProtNLM"/>
    </source>
</evidence>
<keyword evidence="1" id="KW-0472">Membrane</keyword>
<keyword evidence="1" id="KW-0812">Transmembrane</keyword>
<dbReference type="EMBL" id="BMZO01000006">
    <property type="protein sequence ID" value="GHC73119.1"/>
    <property type="molecule type" value="Genomic_DNA"/>
</dbReference>